<comment type="similarity">
    <text evidence="2">Belongs to the multicopper oxidase family.</text>
</comment>
<protein>
    <recommendedName>
        <fullName evidence="8">Plastocyanin-like domain-containing protein</fullName>
    </recommendedName>
</protein>
<dbReference type="PANTHER" id="PTHR11709">
    <property type="entry name" value="MULTI-COPPER OXIDASE"/>
    <property type="match status" value="1"/>
</dbReference>
<sequence>MPSFNDTYTATRFYTSLTSLVRPGRALVPMHVDERMLVTIGANLAACQAACQADQPKCQKFAVAASMNNQSFKFPTKTSLLEAQFKGTVGGVYTADFPDRPPVRFDYTNPAVNNDLSMIFAPKSTKVKRVRYNATVEMVLQNTAIIGIESHPMHLHGFNFFVLAQGFGNYNEGRDWRKFNLWNPQERNTIAVPPGGWAVIRFRADNPGQWLMHCHLDLHLSWGLAMVFQVDNGPDPSSTLPPPPPDYPKCY</sequence>
<evidence type="ECO:0000256" key="6">
    <source>
        <dbReference type="ARBA" id="ARBA00023002"/>
    </source>
</evidence>
<proteinExistence type="inferred from homology"/>
<dbReference type="AlphaFoldDB" id="A0A5P1ECT4"/>
<evidence type="ECO:0000313" key="10">
    <source>
        <dbReference type="Proteomes" id="UP000243459"/>
    </source>
</evidence>
<dbReference type="Proteomes" id="UP000243459">
    <property type="component" value="Chromosome 7"/>
</dbReference>
<dbReference type="Gramene" id="ONK63652">
    <property type="protein sequence ID" value="ONK63652"/>
    <property type="gene ID" value="A4U43_C07F17480"/>
</dbReference>
<dbReference type="InterPro" id="IPR033138">
    <property type="entry name" value="Cu_oxidase_CS"/>
</dbReference>
<keyword evidence="4" id="KW-0479">Metal-binding</keyword>
<reference evidence="10" key="1">
    <citation type="journal article" date="2017" name="Nat. Commun.">
        <title>The asparagus genome sheds light on the origin and evolution of a young Y chromosome.</title>
        <authorList>
            <person name="Harkess A."/>
            <person name="Zhou J."/>
            <person name="Xu C."/>
            <person name="Bowers J.E."/>
            <person name="Van der Hulst R."/>
            <person name="Ayyampalayam S."/>
            <person name="Mercati F."/>
            <person name="Riccardi P."/>
            <person name="McKain M.R."/>
            <person name="Kakrana A."/>
            <person name="Tang H."/>
            <person name="Ray J."/>
            <person name="Groenendijk J."/>
            <person name="Arikit S."/>
            <person name="Mathioni S.M."/>
            <person name="Nakano M."/>
            <person name="Shan H."/>
            <person name="Telgmann-Rauber A."/>
            <person name="Kanno A."/>
            <person name="Yue Z."/>
            <person name="Chen H."/>
            <person name="Li W."/>
            <person name="Chen Y."/>
            <person name="Xu X."/>
            <person name="Zhang Y."/>
            <person name="Luo S."/>
            <person name="Chen H."/>
            <person name="Gao J."/>
            <person name="Mao Z."/>
            <person name="Pires J.C."/>
            <person name="Luo M."/>
            <person name="Kudrna D."/>
            <person name="Wing R.A."/>
            <person name="Meyers B.C."/>
            <person name="Yi K."/>
            <person name="Kong H."/>
            <person name="Lavrijsen P."/>
            <person name="Sunseri F."/>
            <person name="Falavigna A."/>
            <person name="Ye Y."/>
            <person name="Leebens-Mack J.H."/>
            <person name="Chen G."/>
        </authorList>
    </citation>
    <scope>NUCLEOTIDE SEQUENCE [LARGE SCALE GENOMIC DNA]</scope>
    <source>
        <strain evidence="10">cv. DH0086</strain>
    </source>
</reference>
<evidence type="ECO:0000256" key="4">
    <source>
        <dbReference type="ARBA" id="ARBA00022723"/>
    </source>
</evidence>
<dbReference type="Gene3D" id="2.60.40.420">
    <property type="entry name" value="Cupredoxins - blue copper proteins"/>
    <property type="match status" value="1"/>
</dbReference>
<dbReference type="GO" id="GO:0016491">
    <property type="term" value="F:oxidoreductase activity"/>
    <property type="evidence" value="ECO:0007669"/>
    <property type="project" value="UniProtKB-KW"/>
</dbReference>
<keyword evidence="5" id="KW-0677">Repeat</keyword>
<keyword evidence="10" id="KW-1185">Reference proteome</keyword>
<dbReference type="GO" id="GO:0005507">
    <property type="term" value="F:copper ion binding"/>
    <property type="evidence" value="ECO:0007669"/>
    <property type="project" value="InterPro"/>
</dbReference>
<dbReference type="InterPro" id="IPR008972">
    <property type="entry name" value="Cupredoxin"/>
</dbReference>
<name>A0A5P1ECT4_ASPOF</name>
<keyword evidence="6" id="KW-0560">Oxidoreductase</keyword>
<dbReference type="Pfam" id="PF07731">
    <property type="entry name" value="Cu-oxidase_2"/>
    <property type="match status" value="1"/>
</dbReference>
<dbReference type="SUPFAM" id="SSF49503">
    <property type="entry name" value="Cupredoxins"/>
    <property type="match status" value="1"/>
</dbReference>
<dbReference type="EMBL" id="CM007387">
    <property type="protein sequence ID" value="ONK63652.1"/>
    <property type="molecule type" value="Genomic_DNA"/>
</dbReference>
<organism evidence="9 10">
    <name type="scientific">Asparagus officinalis</name>
    <name type="common">Garden asparagus</name>
    <dbReference type="NCBI Taxonomy" id="4686"/>
    <lineage>
        <taxon>Eukaryota</taxon>
        <taxon>Viridiplantae</taxon>
        <taxon>Streptophyta</taxon>
        <taxon>Embryophyta</taxon>
        <taxon>Tracheophyta</taxon>
        <taxon>Spermatophyta</taxon>
        <taxon>Magnoliopsida</taxon>
        <taxon>Liliopsida</taxon>
        <taxon>Asparagales</taxon>
        <taxon>Asparagaceae</taxon>
        <taxon>Asparagoideae</taxon>
        <taxon>Asparagus</taxon>
    </lineage>
</organism>
<evidence type="ECO:0000256" key="5">
    <source>
        <dbReference type="ARBA" id="ARBA00022737"/>
    </source>
</evidence>
<evidence type="ECO:0000259" key="8">
    <source>
        <dbReference type="Pfam" id="PF07731"/>
    </source>
</evidence>
<dbReference type="InterPro" id="IPR011706">
    <property type="entry name" value="Cu-oxidase_C"/>
</dbReference>
<gene>
    <name evidence="9" type="ORF">A4U43_C07F17480</name>
</gene>
<evidence type="ECO:0000313" key="9">
    <source>
        <dbReference type="EMBL" id="ONK63652.1"/>
    </source>
</evidence>
<dbReference type="InterPro" id="IPR045087">
    <property type="entry name" value="Cu-oxidase_fam"/>
</dbReference>
<comment type="subcellular location">
    <subcellularLocation>
        <location evidence="1">Secreted</location>
    </subcellularLocation>
</comment>
<evidence type="ECO:0000256" key="1">
    <source>
        <dbReference type="ARBA" id="ARBA00004613"/>
    </source>
</evidence>
<dbReference type="GO" id="GO:0005576">
    <property type="term" value="C:extracellular region"/>
    <property type="evidence" value="ECO:0007669"/>
    <property type="project" value="UniProtKB-SubCell"/>
</dbReference>
<keyword evidence="3" id="KW-0964">Secreted</keyword>
<evidence type="ECO:0000256" key="3">
    <source>
        <dbReference type="ARBA" id="ARBA00022525"/>
    </source>
</evidence>
<dbReference type="InterPro" id="IPR034289">
    <property type="entry name" value="CuRO_3_LCC"/>
</dbReference>
<dbReference type="PROSITE" id="PS00079">
    <property type="entry name" value="MULTICOPPER_OXIDASE1"/>
    <property type="match status" value="1"/>
</dbReference>
<accession>A0A5P1ECT4</accession>
<dbReference type="PROSITE" id="PS00080">
    <property type="entry name" value="MULTICOPPER_OXIDASE2"/>
    <property type="match status" value="1"/>
</dbReference>
<dbReference type="PANTHER" id="PTHR11709:SF9">
    <property type="entry name" value="LACCASE-7"/>
    <property type="match status" value="1"/>
</dbReference>
<dbReference type="CDD" id="cd13897">
    <property type="entry name" value="CuRO_3_LCC_plant"/>
    <property type="match status" value="1"/>
</dbReference>
<dbReference type="InterPro" id="IPR002355">
    <property type="entry name" value="Cu_oxidase_Cu_BS"/>
</dbReference>
<evidence type="ECO:0000256" key="7">
    <source>
        <dbReference type="ARBA" id="ARBA00023008"/>
    </source>
</evidence>
<dbReference type="OMA" id="NEGRDWR"/>
<keyword evidence="7" id="KW-0186">Copper</keyword>
<feature type="domain" description="Plastocyanin-like" evidence="8">
    <location>
        <begin position="96"/>
        <end position="233"/>
    </location>
</feature>
<evidence type="ECO:0000256" key="2">
    <source>
        <dbReference type="ARBA" id="ARBA00010609"/>
    </source>
</evidence>